<evidence type="ECO:0000256" key="1">
    <source>
        <dbReference type="ARBA" id="ARBA00001424"/>
    </source>
</evidence>
<keyword evidence="5" id="KW-0645">Protease</keyword>
<evidence type="ECO:0000313" key="13">
    <source>
        <dbReference type="EMBL" id="PWK69230.1"/>
    </source>
</evidence>
<comment type="similarity">
    <text evidence="3 10">Belongs to the peptidase M24B family.</text>
</comment>
<feature type="signal peptide" evidence="11">
    <location>
        <begin position="1"/>
        <end position="31"/>
    </location>
</feature>
<comment type="cofactor">
    <cofactor evidence="2">
        <name>Mn(2+)</name>
        <dbReference type="ChEBI" id="CHEBI:29035"/>
    </cofactor>
</comment>
<evidence type="ECO:0000256" key="2">
    <source>
        <dbReference type="ARBA" id="ARBA00001936"/>
    </source>
</evidence>
<comment type="caution">
    <text evidence="13">The sequence shown here is derived from an EMBL/GenBank/DDBJ whole genome shotgun (WGS) entry which is preliminary data.</text>
</comment>
<evidence type="ECO:0000256" key="9">
    <source>
        <dbReference type="ARBA" id="ARBA00023211"/>
    </source>
</evidence>
<dbReference type="InterPro" id="IPR052433">
    <property type="entry name" value="X-Pro_dipept-like"/>
</dbReference>
<keyword evidence="6 10" id="KW-0479">Metal-binding</keyword>
<evidence type="ECO:0000313" key="14">
    <source>
        <dbReference type="Proteomes" id="UP000245678"/>
    </source>
</evidence>
<evidence type="ECO:0000256" key="10">
    <source>
        <dbReference type="RuleBase" id="RU000590"/>
    </source>
</evidence>
<dbReference type="SUPFAM" id="SSF53092">
    <property type="entry name" value="Creatinase/prolidase N-terminal domain"/>
    <property type="match status" value="1"/>
</dbReference>
<dbReference type="GO" id="GO:0006508">
    <property type="term" value="P:proteolysis"/>
    <property type="evidence" value="ECO:0007669"/>
    <property type="project" value="UniProtKB-KW"/>
</dbReference>
<dbReference type="PANTHER" id="PTHR43226:SF4">
    <property type="entry name" value="XAA-PRO AMINOPEPTIDASE 3"/>
    <property type="match status" value="1"/>
</dbReference>
<dbReference type="PROSITE" id="PS00491">
    <property type="entry name" value="PROLINE_PEPTIDASE"/>
    <property type="match status" value="1"/>
</dbReference>
<dbReference type="SUPFAM" id="SSF55920">
    <property type="entry name" value="Creatinase/aminopeptidase"/>
    <property type="match status" value="1"/>
</dbReference>
<feature type="chain" id="PRO_5016437092" description="Xaa-Pro aminopeptidase" evidence="11">
    <location>
        <begin position="32"/>
        <end position="545"/>
    </location>
</feature>
<evidence type="ECO:0000256" key="11">
    <source>
        <dbReference type="SAM" id="SignalP"/>
    </source>
</evidence>
<keyword evidence="9" id="KW-0464">Manganese</keyword>
<proteinExistence type="inferred from homology"/>
<evidence type="ECO:0000256" key="7">
    <source>
        <dbReference type="ARBA" id="ARBA00022801"/>
    </source>
</evidence>
<dbReference type="InterPro" id="IPR000994">
    <property type="entry name" value="Pept_M24"/>
</dbReference>
<comment type="catalytic activity">
    <reaction evidence="1">
        <text>Release of any N-terminal amino acid, including proline, that is linked to proline, even from a dipeptide or tripeptide.</text>
        <dbReference type="EC" id="3.4.11.9"/>
    </reaction>
</comment>
<dbReference type="Gene3D" id="3.90.230.10">
    <property type="entry name" value="Creatinase/methionine aminopeptidase superfamily"/>
    <property type="match status" value="1"/>
</dbReference>
<dbReference type="InterPro" id="IPR007865">
    <property type="entry name" value="Aminopep_P_N"/>
</dbReference>
<gene>
    <name evidence="13" type="ORF">LX99_04729</name>
</gene>
<dbReference type="Gene3D" id="3.40.350.10">
    <property type="entry name" value="Creatinase/prolidase N-terminal domain"/>
    <property type="match status" value="1"/>
</dbReference>
<evidence type="ECO:0000256" key="8">
    <source>
        <dbReference type="ARBA" id="ARBA00023049"/>
    </source>
</evidence>
<keyword evidence="14" id="KW-1185">Reference proteome</keyword>
<accession>A0A316GY45</accession>
<name>A0A316GY45_9SPHI</name>
<evidence type="ECO:0000256" key="4">
    <source>
        <dbReference type="ARBA" id="ARBA00012574"/>
    </source>
</evidence>
<dbReference type="InterPro" id="IPR036005">
    <property type="entry name" value="Creatinase/aminopeptidase-like"/>
</dbReference>
<evidence type="ECO:0000256" key="6">
    <source>
        <dbReference type="ARBA" id="ARBA00022723"/>
    </source>
</evidence>
<dbReference type="EMBL" id="QGHA01000016">
    <property type="protein sequence ID" value="PWK69230.1"/>
    <property type="molecule type" value="Genomic_DNA"/>
</dbReference>
<reference evidence="13 14" key="1">
    <citation type="submission" date="2018-05" db="EMBL/GenBank/DDBJ databases">
        <title>Genomic Encyclopedia of Archaeal and Bacterial Type Strains, Phase II (KMG-II): from individual species to whole genera.</title>
        <authorList>
            <person name="Goeker M."/>
        </authorList>
    </citation>
    <scope>NUCLEOTIDE SEQUENCE [LARGE SCALE GENOMIC DNA]</scope>
    <source>
        <strain evidence="13 14">DSM 19975</strain>
    </source>
</reference>
<dbReference type="AlphaFoldDB" id="A0A316GY45"/>
<dbReference type="Pfam" id="PF05195">
    <property type="entry name" value="AMP_N"/>
    <property type="match status" value="1"/>
</dbReference>
<dbReference type="CDD" id="cd01087">
    <property type="entry name" value="Prolidase"/>
    <property type="match status" value="1"/>
</dbReference>
<protein>
    <recommendedName>
        <fullName evidence="4">Xaa-Pro aminopeptidase</fullName>
        <ecNumber evidence="4">3.4.11.9</ecNumber>
    </recommendedName>
</protein>
<dbReference type="EC" id="3.4.11.9" evidence="4"/>
<keyword evidence="11" id="KW-0732">Signal</keyword>
<sequence>MTDISFIMMTTRSFCRALVAVLAFCGSSSFAQTAQNLPTDYLSKEFHAGRRQALRDLMPPNSVAVLFSFPEQVFANDVNYVYHPNPDLYYFSGYKEPNSVLLIFKDLQADGDSSYNEVLFVRHRDAAREQWTGRRLGVEGAKTQLGFKRVYNSEDFASFAIDFKKFANVYYDNLPEDVTGDGTAGELKKLVAAFKAKAGIPDVDRQTMSDMMIIANRTTPQNLPRMVTFFKSRYSDLSKASPLVQQLLAKPDSVTLAAVKGKIGNTLGGTMGFNNFTSKLRGVKTPEEIAVLKKAIEISSLAHLEVMKAIKPSMSEREVEGIMLYVHKRYGAEDEGYPPIVGVGANGCILHYEENSATELDNQLLLMDVGAEYHGYSADVTRTVPANGKFSEEQKAIYQLVYDAQEEVFKLCKAGVPYVGLEQKTAEVLSAGLIKLGIIKDASELRKYYPHGVSHHLGLNVHDKGGRGNLEENMVITVEPGIYIPAGSPCDKKWWNIGVRIEDDVQIGKDGPTILSADAPRKWQDVEKAATEKSIFEAAKFPALK</sequence>
<dbReference type="PANTHER" id="PTHR43226">
    <property type="entry name" value="XAA-PRO AMINOPEPTIDASE 3"/>
    <property type="match status" value="1"/>
</dbReference>
<keyword evidence="13" id="KW-0031">Aminopeptidase</keyword>
<dbReference type="Pfam" id="PF00557">
    <property type="entry name" value="Peptidase_M24"/>
    <property type="match status" value="1"/>
</dbReference>
<evidence type="ECO:0000259" key="12">
    <source>
        <dbReference type="SMART" id="SM01011"/>
    </source>
</evidence>
<evidence type="ECO:0000256" key="5">
    <source>
        <dbReference type="ARBA" id="ARBA00022670"/>
    </source>
</evidence>
<dbReference type="Proteomes" id="UP000245678">
    <property type="component" value="Unassembled WGS sequence"/>
</dbReference>
<dbReference type="SMART" id="SM01011">
    <property type="entry name" value="AMP_N"/>
    <property type="match status" value="1"/>
</dbReference>
<evidence type="ECO:0000256" key="3">
    <source>
        <dbReference type="ARBA" id="ARBA00008766"/>
    </source>
</evidence>
<keyword evidence="8" id="KW-0482">Metalloprotease</keyword>
<dbReference type="GO" id="GO:0070006">
    <property type="term" value="F:metalloaminopeptidase activity"/>
    <property type="evidence" value="ECO:0007669"/>
    <property type="project" value="InterPro"/>
</dbReference>
<organism evidence="13 14">
    <name type="scientific">Mucilaginibacter oryzae</name>
    <dbReference type="NCBI Taxonomy" id="468058"/>
    <lineage>
        <taxon>Bacteria</taxon>
        <taxon>Pseudomonadati</taxon>
        <taxon>Bacteroidota</taxon>
        <taxon>Sphingobacteriia</taxon>
        <taxon>Sphingobacteriales</taxon>
        <taxon>Sphingobacteriaceae</taxon>
        <taxon>Mucilaginibacter</taxon>
    </lineage>
</organism>
<keyword evidence="7" id="KW-0378">Hydrolase</keyword>
<dbReference type="InterPro" id="IPR001131">
    <property type="entry name" value="Peptidase_M24B_aminopep-P_CS"/>
</dbReference>
<dbReference type="GO" id="GO:0030145">
    <property type="term" value="F:manganese ion binding"/>
    <property type="evidence" value="ECO:0007669"/>
    <property type="project" value="InterPro"/>
</dbReference>
<dbReference type="InterPro" id="IPR029149">
    <property type="entry name" value="Creatin/AminoP/Spt16_N"/>
</dbReference>
<feature type="domain" description="Aminopeptidase P N-terminal" evidence="12">
    <location>
        <begin position="42"/>
        <end position="181"/>
    </location>
</feature>